<proteinExistence type="predicted"/>
<dbReference type="WBParaSite" id="PTRK_0000642100.1">
    <property type="protein sequence ID" value="PTRK_0000642100.1"/>
    <property type="gene ID" value="PTRK_0000642100"/>
</dbReference>
<feature type="compositionally biased region" description="Basic and acidic residues" evidence="1">
    <location>
        <begin position="38"/>
        <end position="80"/>
    </location>
</feature>
<evidence type="ECO:0000313" key="3">
    <source>
        <dbReference type="Proteomes" id="UP000038045"/>
    </source>
</evidence>
<protein>
    <submittedName>
        <fullName evidence="4">Uncharacterized protein</fullName>
    </submittedName>
</protein>
<accession>A0A0N4ZF90</accession>
<evidence type="ECO:0000313" key="4">
    <source>
        <dbReference type="WBParaSite" id="PTRK_0000642100.1"/>
    </source>
</evidence>
<dbReference type="Proteomes" id="UP000038045">
    <property type="component" value="Unplaced"/>
</dbReference>
<sequence length="135" mass="15501">MIFLCILIINLTVLVLPVCLSEKTKRTTEPVLKKLELEENNVKKVEDKRNENSVKKDSNQKNETEVKPIEEQKNDSEKKSIQPKAYDVPFFIPSEKYKSQLRENDYEMVAVGGSDTKDNNDNQDALKKELGLMLA</sequence>
<organism evidence="3 4">
    <name type="scientific">Parastrongyloides trichosuri</name>
    <name type="common">Possum-specific nematode worm</name>
    <dbReference type="NCBI Taxonomy" id="131310"/>
    <lineage>
        <taxon>Eukaryota</taxon>
        <taxon>Metazoa</taxon>
        <taxon>Ecdysozoa</taxon>
        <taxon>Nematoda</taxon>
        <taxon>Chromadorea</taxon>
        <taxon>Rhabditida</taxon>
        <taxon>Tylenchina</taxon>
        <taxon>Panagrolaimomorpha</taxon>
        <taxon>Strongyloidoidea</taxon>
        <taxon>Strongyloididae</taxon>
        <taxon>Parastrongyloides</taxon>
    </lineage>
</organism>
<evidence type="ECO:0000256" key="2">
    <source>
        <dbReference type="SAM" id="SignalP"/>
    </source>
</evidence>
<reference evidence="4" key="1">
    <citation type="submission" date="2017-02" db="UniProtKB">
        <authorList>
            <consortium name="WormBaseParasite"/>
        </authorList>
    </citation>
    <scope>IDENTIFICATION</scope>
</reference>
<feature type="chain" id="PRO_5005891620" evidence="2">
    <location>
        <begin position="22"/>
        <end position="135"/>
    </location>
</feature>
<feature type="signal peptide" evidence="2">
    <location>
        <begin position="1"/>
        <end position="21"/>
    </location>
</feature>
<evidence type="ECO:0000256" key="1">
    <source>
        <dbReference type="SAM" id="MobiDB-lite"/>
    </source>
</evidence>
<keyword evidence="2" id="KW-0732">Signal</keyword>
<name>A0A0N4ZF90_PARTI</name>
<keyword evidence="3" id="KW-1185">Reference proteome</keyword>
<dbReference type="AlphaFoldDB" id="A0A0N4ZF90"/>
<feature type="region of interest" description="Disordered" evidence="1">
    <location>
        <begin position="38"/>
        <end position="81"/>
    </location>
</feature>